<dbReference type="EMBL" id="MU006777">
    <property type="protein sequence ID" value="KAF2645230.1"/>
    <property type="molecule type" value="Genomic_DNA"/>
</dbReference>
<feature type="transmembrane region" description="Helical" evidence="6">
    <location>
        <begin position="162"/>
        <end position="183"/>
    </location>
</feature>
<proteinExistence type="inferred from homology"/>
<comment type="subcellular location">
    <subcellularLocation>
        <location evidence="1">Membrane</location>
        <topology evidence="1">Multi-pass membrane protein</topology>
    </subcellularLocation>
</comment>
<dbReference type="InterPro" id="IPR020846">
    <property type="entry name" value="MFS_dom"/>
</dbReference>
<dbReference type="Pfam" id="PF00083">
    <property type="entry name" value="Sugar_tr"/>
    <property type="match status" value="1"/>
</dbReference>
<dbReference type="InterPro" id="IPR050360">
    <property type="entry name" value="MFS_Sugar_Transporters"/>
</dbReference>
<dbReference type="InterPro" id="IPR005828">
    <property type="entry name" value="MFS_sugar_transport-like"/>
</dbReference>
<keyword evidence="5 6" id="KW-0472">Membrane</keyword>
<evidence type="ECO:0000256" key="5">
    <source>
        <dbReference type="ARBA" id="ARBA00023136"/>
    </source>
</evidence>
<feature type="transmembrane region" description="Helical" evidence="6">
    <location>
        <begin position="106"/>
        <end position="126"/>
    </location>
</feature>
<dbReference type="PANTHER" id="PTHR48022:SF45">
    <property type="entry name" value="MAJOR FACILITATOR SUPERFAMILY (MFS) PROFILE DOMAIN-CONTAINING PROTEIN-RELATED"/>
    <property type="match status" value="1"/>
</dbReference>
<name>A0A6A6SCC9_9PLEO</name>
<feature type="transmembrane region" description="Helical" evidence="6">
    <location>
        <begin position="195"/>
        <end position="216"/>
    </location>
</feature>
<feature type="domain" description="Major facilitator superfamily (MFS) profile" evidence="7">
    <location>
        <begin position="1"/>
        <end position="304"/>
    </location>
</feature>
<dbReference type="GO" id="GO:0005351">
    <property type="term" value="F:carbohydrate:proton symporter activity"/>
    <property type="evidence" value="ECO:0007669"/>
    <property type="project" value="TreeGrafter"/>
</dbReference>
<gene>
    <name evidence="8" type="ORF">P280DRAFT_531209</name>
</gene>
<keyword evidence="3 6" id="KW-0812">Transmembrane</keyword>
<evidence type="ECO:0000256" key="1">
    <source>
        <dbReference type="ARBA" id="ARBA00004141"/>
    </source>
</evidence>
<sequence>MARDLGHSHSDYRTRIYVLWLKSRSCGKRVDVTVICPCISSDRHRQHHRSAREVELDNTRYYSLSVCPLILLIRSGVAISLFALGPSIGALLCIKFGDLLGRHMTIFFSTAIAIVESILMACSFSLTQLIVARIVIGVGSGGYTATIPVWQYEMSGAQHRGAFVNDEGIFLGICFVVALLIELRSFFDDGNSDSWRFPFALQIVLLIMVMAFVFTLPESPRRDYLATRNMPTSTDDISCSWLVKKGRLMEASEVLAALNESTPDSEVIQSDIAMIEQSLIASDTGMGPCAVCCAWGIDKSSIEP</sequence>
<evidence type="ECO:0000259" key="7">
    <source>
        <dbReference type="PROSITE" id="PS50850"/>
    </source>
</evidence>
<accession>A0A6A6SCC9</accession>
<keyword evidence="9" id="KW-1185">Reference proteome</keyword>
<evidence type="ECO:0000256" key="6">
    <source>
        <dbReference type="SAM" id="Phobius"/>
    </source>
</evidence>
<dbReference type="SUPFAM" id="SSF103473">
    <property type="entry name" value="MFS general substrate transporter"/>
    <property type="match status" value="1"/>
</dbReference>
<dbReference type="Proteomes" id="UP000799753">
    <property type="component" value="Unassembled WGS sequence"/>
</dbReference>
<dbReference type="GO" id="GO:0016020">
    <property type="term" value="C:membrane"/>
    <property type="evidence" value="ECO:0007669"/>
    <property type="project" value="UniProtKB-SubCell"/>
</dbReference>
<feature type="transmembrane region" description="Helical" evidence="6">
    <location>
        <begin position="132"/>
        <end position="150"/>
    </location>
</feature>
<dbReference type="InterPro" id="IPR036259">
    <property type="entry name" value="MFS_trans_sf"/>
</dbReference>
<feature type="transmembrane region" description="Helical" evidence="6">
    <location>
        <begin position="69"/>
        <end position="94"/>
    </location>
</feature>
<keyword evidence="4 6" id="KW-1133">Transmembrane helix</keyword>
<reference evidence="8" key="1">
    <citation type="journal article" date="2020" name="Stud. Mycol.">
        <title>101 Dothideomycetes genomes: a test case for predicting lifestyles and emergence of pathogens.</title>
        <authorList>
            <person name="Haridas S."/>
            <person name="Albert R."/>
            <person name="Binder M."/>
            <person name="Bloem J."/>
            <person name="Labutti K."/>
            <person name="Salamov A."/>
            <person name="Andreopoulos B."/>
            <person name="Baker S."/>
            <person name="Barry K."/>
            <person name="Bills G."/>
            <person name="Bluhm B."/>
            <person name="Cannon C."/>
            <person name="Castanera R."/>
            <person name="Culley D."/>
            <person name="Daum C."/>
            <person name="Ezra D."/>
            <person name="Gonzalez J."/>
            <person name="Henrissat B."/>
            <person name="Kuo A."/>
            <person name="Liang C."/>
            <person name="Lipzen A."/>
            <person name="Lutzoni F."/>
            <person name="Magnuson J."/>
            <person name="Mondo S."/>
            <person name="Nolan M."/>
            <person name="Ohm R."/>
            <person name="Pangilinan J."/>
            <person name="Park H.-J."/>
            <person name="Ramirez L."/>
            <person name="Alfaro M."/>
            <person name="Sun H."/>
            <person name="Tritt A."/>
            <person name="Yoshinaga Y."/>
            <person name="Zwiers L.-H."/>
            <person name="Turgeon B."/>
            <person name="Goodwin S."/>
            <person name="Spatafora J."/>
            <person name="Crous P."/>
            <person name="Grigoriev I."/>
        </authorList>
    </citation>
    <scope>NUCLEOTIDE SEQUENCE</scope>
    <source>
        <strain evidence="8">CBS 473.64</strain>
    </source>
</reference>
<protein>
    <recommendedName>
        <fullName evidence="7">Major facilitator superfamily (MFS) profile domain-containing protein</fullName>
    </recommendedName>
</protein>
<dbReference type="PROSITE" id="PS50850">
    <property type="entry name" value="MFS"/>
    <property type="match status" value="1"/>
</dbReference>
<evidence type="ECO:0000313" key="8">
    <source>
        <dbReference type="EMBL" id="KAF2645230.1"/>
    </source>
</evidence>
<organism evidence="8 9">
    <name type="scientific">Massarina eburnea CBS 473.64</name>
    <dbReference type="NCBI Taxonomy" id="1395130"/>
    <lineage>
        <taxon>Eukaryota</taxon>
        <taxon>Fungi</taxon>
        <taxon>Dikarya</taxon>
        <taxon>Ascomycota</taxon>
        <taxon>Pezizomycotina</taxon>
        <taxon>Dothideomycetes</taxon>
        <taxon>Pleosporomycetidae</taxon>
        <taxon>Pleosporales</taxon>
        <taxon>Massarineae</taxon>
        <taxon>Massarinaceae</taxon>
        <taxon>Massarina</taxon>
    </lineage>
</organism>
<evidence type="ECO:0000256" key="3">
    <source>
        <dbReference type="ARBA" id="ARBA00022692"/>
    </source>
</evidence>
<dbReference type="AlphaFoldDB" id="A0A6A6SCC9"/>
<evidence type="ECO:0000256" key="4">
    <source>
        <dbReference type="ARBA" id="ARBA00022989"/>
    </source>
</evidence>
<dbReference type="OrthoDB" id="6612291at2759"/>
<comment type="similarity">
    <text evidence="2">Belongs to the major facilitator superfamily. Sugar transporter (TC 2.A.1.1) family.</text>
</comment>
<evidence type="ECO:0000256" key="2">
    <source>
        <dbReference type="ARBA" id="ARBA00010992"/>
    </source>
</evidence>
<dbReference type="PANTHER" id="PTHR48022">
    <property type="entry name" value="PLASTIDIC GLUCOSE TRANSPORTER 4"/>
    <property type="match status" value="1"/>
</dbReference>
<dbReference type="Gene3D" id="1.20.1250.20">
    <property type="entry name" value="MFS general substrate transporter like domains"/>
    <property type="match status" value="1"/>
</dbReference>
<evidence type="ECO:0000313" key="9">
    <source>
        <dbReference type="Proteomes" id="UP000799753"/>
    </source>
</evidence>